<dbReference type="PANTHER" id="PTHR31616">
    <property type="entry name" value="TREHALASE"/>
    <property type="match status" value="1"/>
</dbReference>
<sequence length="601" mass="67301">MSRPSVQFRRDASGTLPIAGYAAIGDGRSVALCGADGGIDWWCVPKMDAPPLFDRLLDAGNGGFFSLCPRELQQVERRYRDGSNVLETTFITASGRARLTESVNSGEAGRLPWSELARRIDGLEGEVVFELIYQPGTRAGEATPWQSDTPNGRVHHVGPLMTMLRFDAEAVQIAHCDDRSVRGTLRIAAGDRQLVALLASEREALPVPPLADIDGRIDRSDQEWREWSGNLSYDNGYHDTVVRSALALKFLWFSPTGAIAAAVTTSLPEQIGGNGNWDYRYAWVRDAAYTTKAFLRVGALADAKAAFSWLMHTIRRHRPWIRPCYTLDGELVPDEREIDIAGYRDTRPVRVGNTANDQLQLCLYGDVFEMTARFVDAGHILDPETARQLFDLGNECADAWMRKDAGFWELEQDEHYTMSKIECWMALRRASELAKAGHLSSAMLPRWEREQARILAWIDEHCWSESKQAYTFYAGTDDLDASLMLASRFGLAEVRHARMVSTRDAIRRELGCDELLYRYSGMQQREGTFTACAFWMVEAYGLLGERDEAKRLFERLLERLGNDVDLMPEMVDANTGDALGNLPQGLSHLALIHAALAVHGE</sequence>
<dbReference type="AlphaFoldDB" id="A0A0H2X9T8"/>
<dbReference type="EMBL" id="CP000050">
    <property type="protein sequence ID" value="AAY50215.1"/>
    <property type="molecule type" value="Genomic_DNA"/>
</dbReference>
<name>A0A0H2X9T8_XANC8</name>
<dbReference type="HOGENOM" id="CLU_010399_3_1_6"/>
<evidence type="ECO:0000259" key="2">
    <source>
        <dbReference type="Pfam" id="PF19291"/>
    </source>
</evidence>
<evidence type="ECO:0000313" key="3">
    <source>
        <dbReference type="EMBL" id="AAY50215.1"/>
    </source>
</evidence>
<dbReference type="SUPFAM" id="SSF48208">
    <property type="entry name" value="Six-hairpin glycosidases"/>
    <property type="match status" value="1"/>
</dbReference>
<organism evidence="3 4">
    <name type="scientific">Xanthomonas campestris pv. campestris (strain 8004)</name>
    <dbReference type="NCBI Taxonomy" id="314565"/>
    <lineage>
        <taxon>Bacteria</taxon>
        <taxon>Pseudomonadati</taxon>
        <taxon>Pseudomonadota</taxon>
        <taxon>Gammaproteobacteria</taxon>
        <taxon>Lysobacterales</taxon>
        <taxon>Lysobacteraceae</taxon>
        <taxon>Xanthomonas</taxon>
    </lineage>
</organism>
<dbReference type="PANTHER" id="PTHR31616:SF0">
    <property type="entry name" value="GLUCAN 1,4-ALPHA-GLUCOSIDASE"/>
    <property type="match status" value="1"/>
</dbReference>
<protein>
    <submittedName>
        <fullName evidence="3">Uncharacterized protein</fullName>
    </submittedName>
</protein>
<evidence type="ECO:0000313" key="4">
    <source>
        <dbReference type="Proteomes" id="UP000000420"/>
    </source>
</evidence>
<dbReference type="Gene3D" id="1.50.10.10">
    <property type="match status" value="1"/>
</dbReference>
<dbReference type="GO" id="GO:0004553">
    <property type="term" value="F:hydrolase activity, hydrolyzing O-glycosyl compounds"/>
    <property type="evidence" value="ECO:0007669"/>
    <property type="project" value="UniProtKB-ARBA"/>
</dbReference>
<accession>A0A0H2X9T8</accession>
<feature type="domain" description="Trehalase-like N-terminal" evidence="2">
    <location>
        <begin position="17"/>
        <end position="92"/>
    </location>
</feature>
<gene>
    <name evidence="3" type="ordered locus">XC_3171</name>
</gene>
<dbReference type="InterPro" id="IPR045582">
    <property type="entry name" value="Trehalase-like_N"/>
</dbReference>
<reference evidence="3 4" key="1">
    <citation type="journal article" date="2005" name="Genome Res.">
        <title>Comparative and functional genomic analyses of the pathogenicity of phytopathogen Xanthomonas campestris pv. campestris.</title>
        <authorList>
            <person name="Qian W."/>
            <person name="Jia Y."/>
            <person name="Ren S.X."/>
            <person name="He Y.Q."/>
            <person name="Feng J.X."/>
            <person name="Lu L.F."/>
            <person name="Sun Q."/>
            <person name="Ying G."/>
            <person name="Tang D.J."/>
            <person name="Tang H."/>
            <person name="Wu W."/>
            <person name="Hao P."/>
            <person name="Wang L."/>
            <person name="Jiang B.L."/>
            <person name="Zeng S."/>
            <person name="Gu W.Y."/>
            <person name="Lu G."/>
            <person name="Rong L."/>
            <person name="Tian Y."/>
            <person name="Yao Z."/>
            <person name="Fu G."/>
            <person name="Chen B."/>
            <person name="Fang R."/>
            <person name="Qiang B."/>
            <person name="Chen Z."/>
            <person name="Zhao G.P."/>
            <person name="Tang J.L."/>
            <person name="He C."/>
        </authorList>
    </citation>
    <scope>NUCLEOTIDE SEQUENCE [LARGE SCALE GENOMIC DNA]</scope>
    <source>
        <strain evidence="3 4">8004</strain>
    </source>
</reference>
<dbReference type="InterPro" id="IPR012341">
    <property type="entry name" value="6hp_glycosidase-like_sf"/>
</dbReference>
<proteinExistence type="predicted"/>
<dbReference type="InterPro" id="IPR011613">
    <property type="entry name" value="GH15-like"/>
</dbReference>
<dbReference type="RefSeq" id="WP_011269949.1">
    <property type="nucleotide sequence ID" value="NC_007086.1"/>
</dbReference>
<dbReference type="InterPro" id="IPR008928">
    <property type="entry name" value="6-hairpin_glycosidase_sf"/>
</dbReference>
<feature type="domain" description="GH15-like" evidence="1">
    <location>
        <begin position="237"/>
        <end position="595"/>
    </location>
</feature>
<dbReference type="KEGG" id="xcb:XC_3171"/>
<evidence type="ECO:0000259" key="1">
    <source>
        <dbReference type="Pfam" id="PF00723"/>
    </source>
</evidence>
<dbReference type="Pfam" id="PF19291">
    <property type="entry name" value="TREH_N"/>
    <property type="match status" value="1"/>
</dbReference>
<dbReference type="Proteomes" id="UP000000420">
    <property type="component" value="Chromosome"/>
</dbReference>
<dbReference type="Pfam" id="PF00723">
    <property type="entry name" value="Glyco_hydro_15"/>
    <property type="match status" value="1"/>
</dbReference>
<dbReference type="GO" id="GO:0005975">
    <property type="term" value="P:carbohydrate metabolic process"/>
    <property type="evidence" value="ECO:0007669"/>
    <property type="project" value="InterPro"/>
</dbReference>